<proteinExistence type="inferred from homology"/>
<dbReference type="Gene3D" id="1.20.5.3310">
    <property type="match status" value="1"/>
</dbReference>
<evidence type="ECO:0000313" key="11">
    <source>
        <dbReference type="EMBL" id="MVN19968.1"/>
    </source>
</evidence>
<evidence type="ECO:0000256" key="9">
    <source>
        <dbReference type="HAMAP-Rule" id="MF_00236"/>
    </source>
</evidence>
<evidence type="ECO:0000256" key="5">
    <source>
        <dbReference type="ARBA" id="ARBA00022927"/>
    </source>
</evidence>
<evidence type="ECO:0000256" key="8">
    <source>
        <dbReference type="ARBA" id="ARBA00023136"/>
    </source>
</evidence>
<dbReference type="NCBIfam" id="NF011430">
    <property type="entry name" value="PRK14861.1"/>
    <property type="match status" value="1"/>
</dbReference>
<dbReference type="PANTHER" id="PTHR42982">
    <property type="entry name" value="SEC-INDEPENDENT PROTEIN TRANSLOCASE PROTEIN TATA"/>
    <property type="match status" value="1"/>
</dbReference>
<feature type="compositionally biased region" description="Low complexity" evidence="10">
    <location>
        <begin position="74"/>
        <end position="85"/>
    </location>
</feature>
<keyword evidence="2 9" id="KW-0813">Transport</keyword>
<dbReference type="Proteomes" id="UP000462014">
    <property type="component" value="Unassembled WGS sequence"/>
</dbReference>
<dbReference type="RefSeq" id="WP_157562743.1">
    <property type="nucleotide sequence ID" value="NZ_WPIK01000001.1"/>
</dbReference>
<accession>A0A7K1SRL4</accession>
<keyword evidence="12" id="KW-1185">Reference proteome</keyword>
<keyword evidence="6 9" id="KW-1133">Transmembrane helix</keyword>
<dbReference type="PRINTS" id="PR01506">
    <property type="entry name" value="TATBPROTEIN"/>
</dbReference>
<dbReference type="AlphaFoldDB" id="A0A7K1SRL4"/>
<reference evidence="11 12" key="1">
    <citation type="submission" date="2019-12" db="EMBL/GenBank/DDBJ databases">
        <title>Mucilaginibacter sp. HMF7410 genome sequencing and assembly.</title>
        <authorList>
            <person name="Kang H."/>
            <person name="Cha I."/>
            <person name="Kim H."/>
            <person name="Joh K."/>
        </authorList>
    </citation>
    <scope>NUCLEOTIDE SEQUENCE [LARGE SCALE GENOMIC DNA]</scope>
    <source>
        <strain evidence="11 12">HMF7410</strain>
    </source>
</reference>
<dbReference type="Pfam" id="PF02416">
    <property type="entry name" value="TatA_B_E"/>
    <property type="match status" value="1"/>
</dbReference>
<evidence type="ECO:0000256" key="6">
    <source>
        <dbReference type="ARBA" id="ARBA00022989"/>
    </source>
</evidence>
<feature type="region of interest" description="Disordered" evidence="10">
    <location>
        <begin position="71"/>
        <end position="118"/>
    </location>
</feature>
<keyword evidence="7 9" id="KW-0811">Translocation</keyword>
<protein>
    <recommendedName>
        <fullName evidence="9">Sec-independent protein translocase protein TatA</fullName>
    </recommendedName>
</protein>
<evidence type="ECO:0000256" key="7">
    <source>
        <dbReference type="ARBA" id="ARBA00023010"/>
    </source>
</evidence>
<comment type="caution">
    <text evidence="11">The sequence shown here is derived from an EMBL/GenBank/DDBJ whole genome shotgun (WGS) entry which is preliminary data.</text>
</comment>
<keyword evidence="4 9" id="KW-0812">Transmembrane</keyword>
<evidence type="ECO:0000256" key="4">
    <source>
        <dbReference type="ARBA" id="ARBA00022692"/>
    </source>
</evidence>
<evidence type="ECO:0000256" key="3">
    <source>
        <dbReference type="ARBA" id="ARBA00022475"/>
    </source>
</evidence>
<sequence length="118" mass="12882">MLHPVYLFLNIGTPELILILGVALLLFGGNKLPELARGLGKGIREFKDASEGVKREIHNQINSFDEVKINQEPTTNAATTTTTAAVPDVSPLDQPEITPRPTVYPSENHPHSNSTEIN</sequence>
<evidence type="ECO:0000313" key="12">
    <source>
        <dbReference type="Proteomes" id="UP000462014"/>
    </source>
</evidence>
<evidence type="ECO:0000256" key="2">
    <source>
        <dbReference type="ARBA" id="ARBA00022448"/>
    </source>
</evidence>
<comment type="similarity">
    <text evidence="9">Belongs to the TatA/E family.</text>
</comment>
<dbReference type="NCBIfam" id="TIGR01411">
    <property type="entry name" value="tatAE"/>
    <property type="match status" value="1"/>
</dbReference>
<dbReference type="EMBL" id="WPIK01000001">
    <property type="protein sequence ID" value="MVN19968.1"/>
    <property type="molecule type" value="Genomic_DNA"/>
</dbReference>
<keyword evidence="8 9" id="KW-0472">Membrane</keyword>
<comment type="subunit">
    <text evidence="9">Forms a complex with TatC.</text>
</comment>
<comment type="subcellular location">
    <subcellularLocation>
        <location evidence="1 9">Cell membrane</location>
        <topology evidence="1 9">Single-pass membrane protein</topology>
    </subcellularLocation>
</comment>
<comment type="function">
    <text evidence="9">Part of the twin-arginine translocation (Tat) system that transports large folded proteins containing a characteristic twin-arginine motif in their signal peptide across membranes. TatA could form the protein-conducting channel of the Tat system.</text>
</comment>
<dbReference type="PANTHER" id="PTHR42982:SF1">
    <property type="entry name" value="SEC-INDEPENDENT PROTEIN TRANSLOCASE PROTEIN TATA"/>
    <property type="match status" value="1"/>
</dbReference>
<dbReference type="GO" id="GO:0008320">
    <property type="term" value="F:protein transmembrane transporter activity"/>
    <property type="evidence" value="ECO:0007669"/>
    <property type="project" value="UniProtKB-UniRule"/>
</dbReference>
<dbReference type="InterPro" id="IPR003369">
    <property type="entry name" value="TatA/B/E"/>
</dbReference>
<evidence type="ECO:0000256" key="10">
    <source>
        <dbReference type="SAM" id="MobiDB-lite"/>
    </source>
</evidence>
<keyword evidence="5 9" id="KW-0653">Protein transport</keyword>
<evidence type="ECO:0000256" key="1">
    <source>
        <dbReference type="ARBA" id="ARBA00004162"/>
    </source>
</evidence>
<dbReference type="GO" id="GO:0033281">
    <property type="term" value="C:TAT protein transport complex"/>
    <property type="evidence" value="ECO:0007669"/>
    <property type="project" value="UniProtKB-UniRule"/>
</dbReference>
<organism evidence="11 12">
    <name type="scientific">Mucilaginibacter arboris</name>
    <dbReference type="NCBI Taxonomy" id="2682090"/>
    <lineage>
        <taxon>Bacteria</taxon>
        <taxon>Pseudomonadati</taxon>
        <taxon>Bacteroidota</taxon>
        <taxon>Sphingobacteriia</taxon>
        <taxon>Sphingobacteriales</taxon>
        <taxon>Sphingobacteriaceae</taxon>
        <taxon>Mucilaginibacter</taxon>
    </lineage>
</organism>
<gene>
    <name evidence="9 11" type="primary">tatA</name>
    <name evidence="11" type="ORF">GO621_00280</name>
</gene>
<dbReference type="HAMAP" id="MF_00236">
    <property type="entry name" value="TatA_E"/>
    <property type="match status" value="1"/>
</dbReference>
<feature type="transmembrane region" description="Helical" evidence="9">
    <location>
        <begin position="6"/>
        <end position="27"/>
    </location>
</feature>
<keyword evidence="3 9" id="KW-1003">Cell membrane</keyword>
<name>A0A7K1SRL4_9SPHI</name>
<dbReference type="GO" id="GO:0043953">
    <property type="term" value="P:protein transport by the Tat complex"/>
    <property type="evidence" value="ECO:0007669"/>
    <property type="project" value="UniProtKB-UniRule"/>
</dbReference>
<dbReference type="InterPro" id="IPR006312">
    <property type="entry name" value="TatA/E"/>
</dbReference>